<comment type="caution">
    <text evidence="2">The sequence shown here is derived from an EMBL/GenBank/DDBJ whole genome shotgun (WGS) entry which is preliminary data.</text>
</comment>
<dbReference type="Proteomes" id="UP000757232">
    <property type="component" value="Unassembled WGS sequence"/>
</dbReference>
<feature type="compositionally biased region" description="Polar residues" evidence="1">
    <location>
        <begin position="884"/>
        <end position="899"/>
    </location>
</feature>
<proteinExistence type="predicted"/>
<protein>
    <submittedName>
        <fullName evidence="2">Uncharacterized protein</fullName>
    </submittedName>
</protein>
<gene>
    <name evidence="2" type="ORF">A7U60_g6439</name>
</gene>
<feature type="compositionally biased region" description="Low complexity" evidence="1">
    <location>
        <begin position="413"/>
        <end position="422"/>
    </location>
</feature>
<feature type="compositionally biased region" description="Low complexity" evidence="1">
    <location>
        <begin position="88"/>
        <end position="102"/>
    </location>
</feature>
<dbReference type="AlphaFoldDB" id="A0A9Q5HV24"/>
<feature type="compositionally biased region" description="Basic and acidic residues" evidence="1">
    <location>
        <begin position="459"/>
        <end position="468"/>
    </location>
</feature>
<feature type="compositionally biased region" description="Polar residues" evidence="1">
    <location>
        <begin position="430"/>
        <end position="447"/>
    </location>
</feature>
<dbReference type="OrthoDB" id="3269550at2759"/>
<evidence type="ECO:0000313" key="3">
    <source>
        <dbReference type="Proteomes" id="UP000757232"/>
    </source>
</evidence>
<feature type="region of interest" description="Disordered" evidence="1">
    <location>
        <begin position="559"/>
        <end position="690"/>
    </location>
</feature>
<feature type="compositionally biased region" description="Polar residues" evidence="1">
    <location>
        <begin position="631"/>
        <end position="657"/>
    </location>
</feature>
<feature type="compositionally biased region" description="Polar residues" evidence="1">
    <location>
        <begin position="595"/>
        <end position="604"/>
    </location>
</feature>
<feature type="region of interest" description="Disordered" evidence="1">
    <location>
        <begin position="339"/>
        <end position="500"/>
    </location>
</feature>
<feature type="region of interest" description="Disordered" evidence="1">
    <location>
        <begin position="36"/>
        <end position="105"/>
    </location>
</feature>
<feature type="compositionally biased region" description="Low complexity" evidence="1">
    <location>
        <begin position="380"/>
        <end position="397"/>
    </location>
</feature>
<feature type="region of interest" description="Disordered" evidence="1">
    <location>
        <begin position="128"/>
        <end position="174"/>
    </location>
</feature>
<feature type="region of interest" description="Disordered" evidence="1">
    <location>
        <begin position="867"/>
        <end position="899"/>
    </location>
</feature>
<keyword evidence="3" id="KW-1185">Reference proteome</keyword>
<organism evidence="2 3">
    <name type="scientific">Sanghuangporus baumii</name>
    <name type="common">Phellinus baumii</name>
    <dbReference type="NCBI Taxonomy" id="108892"/>
    <lineage>
        <taxon>Eukaryota</taxon>
        <taxon>Fungi</taxon>
        <taxon>Dikarya</taxon>
        <taxon>Basidiomycota</taxon>
        <taxon>Agaricomycotina</taxon>
        <taxon>Agaricomycetes</taxon>
        <taxon>Hymenochaetales</taxon>
        <taxon>Hymenochaetaceae</taxon>
        <taxon>Sanghuangporus</taxon>
    </lineage>
</organism>
<evidence type="ECO:0000313" key="2">
    <source>
        <dbReference type="EMBL" id="OCB86543.1"/>
    </source>
</evidence>
<dbReference type="EMBL" id="LNZH02000201">
    <property type="protein sequence ID" value="OCB86543.1"/>
    <property type="molecule type" value="Genomic_DNA"/>
</dbReference>
<sequence length="1048" mass="111667">MYGRPAFASRSLSQLPRFNECHKQALSQDPAKEEMLALLRSGSQRTASSAKSSTSSCQSAVGPAISSTPPARPERSPARIGSPDPDYTTTTGTSFTSTSSLSPRARRQLLRSARKVGYILGETPVLHTNVDSSDTRESVAEPSELGVLPSSSSAASASRKGMSSLNMQKRPCPKADTRLSMYDGLANAFVTPQQYTNLSVDQSPFVPTLSRVPPVLKVDCAVVAGTSKRSRLGGSDAVTRDADALSFVSTTTTTTTASDLFSPSTSQRSPISPIEARFAICEQGKELPREARRSKVAKLSRHLGEYVPSELVFPLEAKTDRGDSEPYVLISYEKVSPVSPLADKSKTRSSTPESKIIRPPMRSTSLRRRERKSLQLELDGSPSGSSSTPSASTSSSAEMNAIGSAPPKYKPARTLSRSQSLRSRIRKQTDTSPSAGRFSDSPSSENTPIHPASAPPAKTVHDSGKDKNTNQGPEEEVAGEKKQKESEPRAPLSDAQRALNVRRAQKMLSVFGEAPPNTLLPVNSKCDSPSAIGRSVTGGARYKRHSISSILTSTSSFMDAQPATFDSPISPMTPRPRILDGEVTSTPTRTPTSRNSLKVQTNLSPRRRASLSALPNTPPPFSQYLGPPSPLSNCQNMQNESSEQSTTTAKASRPQSDTIKHSPHSSSESSASPPTPGSGLGSAQGVQDQDPGAVFRERRLRAAKLARFFGVGYGDLFPVLVGADDDIDVRLSKSSFDSIRFTRMESFEKEKERVKEREKKLAAKRMAAGTRVSVTVQREVDDPGNGRMVFSSSASESSSDLSLSESENTTTESAELKPDAQKKTVIGASLTTSSIVPSTLKTSSTAKDLDGSAAGCYGGLSFSSGLAPSRNASIRRRQGGPDAISSTSDNNRTSKNVGSGLTFGLGTSIFGLGRQSRRTASVKDSNLDLNASLGTGSATLGWKGSTPTRRAGGKPLTFGGRRSILSRASCGEFGASSIGNNIGSRTSFLHGHGHTSSTDESQNTEGIGIAITTSDAEERERERMIPRVRVGEKIADVSEVMARLRELR</sequence>
<feature type="compositionally biased region" description="Basic and acidic residues" evidence="1">
    <location>
        <begin position="478"/>
        <end position="488"/>
    </location>
</feature>
<accession>A0A9Q5HV24</accession>
<feature type="compositionally biased region" description="Low complexity" evidence="1">
    <location>
        <begin position="584"/>
        <end position="594"/>
    </location>
</feature>
<feature type="compositionally biased region" description="Low complexity" evidence="1">
    <location>
        <begin position="791"/>
        <end position="813"/>
    </location>
</feature>
<reference evidence="2" key="1">
    <citation type="submission" date="2016-06" db="EMBL/GenBank/DDBJ databases">
        <title>Draft Genome sequence of the fungus Inonotus baumii.</title>
        <authorList>
            <person name="Zhu H."/>
            <person name="Lin W."/>
        </authorList>
    </citation>
    <scope>NUCLEOTIDE SEQUENCE</scope>
    <source>
        <strain evidence="2">821</strain>
    </source>
</reference>
<evidence type="ECO:0000256" key="1">
    <source>
        <dbReference type="SAM" id="MobiDB-lite"/>
    </source>
</evidence>
<name>A0A9Q5HV24_SANBA</name>
<feature type="region of interest" description="Disordered" evidence="1">
    <location>
        <begin position="781"/>
        <end position="820"/>
    </location>
</feature>
<feature type="compositionally biased region" description="Low complexity" evidence="1">
    <location>
        <begin position="41"/>
        <end position="60"/>
    </location>
</feature>